<dbReference type="InterPro" id="IPR050493">
    <property type="entry name" value="FAD-dep_Monooxygenase_BioMet"/>
</dbReference>
<keyword evidence="4" id="KW-0560">Oxidoreductase</keyword>
<protein>
    <recommendedName>
        <fullName evidence="8">FAD-binding domain-containing protein</fullName>
    </recommendedName>
</protein>
<accession>A0ABR0E995</accession>
<feature type="region of interest" description="Disordered" evidence="6">
    <location>
        <begin position="307"/>
        <end position="329"/>
    </location>
</feature>
<evidence type="ECO:0000256" key="1">
    <source>
        <dbReference type="ARBA" id="ARBA00007992"/>
    </source>
</evidence>
<name>A0ABR0E995_ZASCE</name>
<dbReference type="Proteomes" id="UP001305779">
    <property type="component" value="Unassembled WGS sequence"/>
</dbReference>
<dbReference type="PRINTS" id="PR00420">
    <property type="entry name" value="RNGMNOXGNASE"/>
</dbReference>
<dbReference type="Pfam" id="PF01494">
    <property type="entry name" value="FAD_binding_3"/>
    <property type="match status" value="1"/>
</dbReference>
<evidence type="ECO:0000256" key="5">
    <source>
        <dbReference type="ARBA" id="ARBA00023033"/>
    </source>
</evidence>
<feature type="signal peptide" evidence="7">
    <location>
        <begin position="1"/>
        <end position="16"/>
    </location>
</feature>
<comment type="caution">
    <text evidence="9">The sequence shown here is derived from an EMBL/GenBank/DDBJ whole genome shotgun (WGS) entry which is preliminary data.</text>
</comment>
<reference evidence="9 10" key="1">
    <citation type="journal article" date="2023" name="G3 (Bethesda)">
        <title>A chromosome-level genome assembly of Zasmidium syzygii isolated from banana leaves.</title>
        <authorList>
            <person name="van Westerhoven A.C."/>
            <person name="Mehrabi R."/>
            <person name="Talebi R."/>
            <person name="Steentjes M.B.F."/>
            <person name="Corcolon B."/>
            <person name="Chong P.A."/>
            <person name="Kema G.H.J."/>
            <person name="Seidl M.F."/>
        </authorList>
    </citation>
    <scope>NUCLEOTIDE SEQUENCE [LARGE SCALE GENOMIC DNA]</scope>
    <source>
        <strain evidence="9 10">P124</strain>
    </source>
</reference>
<evidence type="ECO:0000313" key="10">
    <source>
        <dbReference type="Proteomes" id="UP001305779"/>
    </source>
</evidence>
<evidence type="ECO:0000256" key="3">
    <source>
        <dbReference type="ARBA" id="ARBA00022827"/>
    </source>
</evidence>
<evidence type="ECO:0000256" key="6">
    <source>
        <dbReference type="SAM" id="MobiDB-lite"/>
    </source>
</evidence>
<dbReference type="InterPro" id="IPR002938">
    <property type="entry name" value="FAD-bd"/>
</dbReference>
<evidence type="ECO:0000256" key="7">
    <source>
        <dbReference type="SAM" id="SignalP"/>
    </source>
</evidence>
<feature type="compositionally biased region" description="Polar residues" evidence="6">
    <location>
        <begin position="307"/>
        <end position="322"/>
    </location>
</feature>
<keyword evidence="5" id="KW-0503">Monooxygenase</keyword>
<keyword evidence="10" id="KW-1185">Reference proteome</keyword>
<evidence type="ECO:0000313" key="9">
    <source>
        <dbReference type="EMBL" id="KAK4498003.1"/>
    </source>
</evidence>
<dbReference type="InterPro" id="IPR036188">
    <property type="entry name" value="FAD/NAD-bd_sf"/>
</dbReference>
<comment type="similarity">
    <text evidence="1">Belongs to the paxM FAD-dependent monooxygenase family.</text>
</comment>
<organism evidence="9 10">
    <name type="scientific">Zasmidium cellare</name>
    <name type="common">Wine cellar mold</name>
    <name type="synonym">Racodium cellare</name>
    <dbReference type="NCBI Taxonomy" id="395010"/>
    <lineage>
        <taxon>Eukaryota</taxon>
        <taxon>Fungi</taxon>
        <taxon>Dikarya</taxon>
        <taxon>Ascomycota</taxon>
        <taxon>Pezizomycotina</taxon>
        <taxon>Dothideomycetes</taxon>
        <taxon>Dothideomycetidae</taxon>
        <taxon>Mycosphaerellales</taxon>
        <taxon>Mycosphaerellaceae</taxon>
        <taxon>Zasmidium</taxon>
    </lineage>
</organism>
<keyword evidence="2" id="KW-0285">Flavoprotein</keyword>
<feature type="domain" description="FAD-binding" evidence="8">
    <location>
        <begin position="3"/>
        <end position="186"/>
    </location>
</feature>
<feature type="chain" id="PRO_5046341773" description="FAD-binding domain-containing protein" evidence="7">
    <location>
        <begin position="17"/>
        <end position="360"/>
    </location>
</feature>
<proteinExistence type="inferred from homology"/>
<keyword evidence="7" id="KW-0732">Signal</keyword>
<dbReference type="Gene3D" id="3.50.50.60">
    <property type="entry name" value="FAD/NAD(P)-binding domain"/>
    <property type="match status" value="1"/>
</dbReference>
<dbReference type="PANTHER" id="PTHR13789:SF147">
    <property type="entry name" value="PUTATIVE (AFU_ORTHOLOGUE AFUA_2G01950)-RELATED"/>
    <property type="match status" value="1"/>
</dbReference>
<dbReference type="SUPFAM" id="SSF51905">
    <property type="entry name" value="FAD/NAD(P)-binding domain"/>
    <property type="match status" value="1"/>
</dbReference>
<dbReference type="PANTHER" id="PTHR13789">
    <property type="entry name" value="MONOOXYGENASE"/>
    <property type="match status" value="1"/>
</dbReference>
<dbReference type="EMBL" id="JAXOVC010000008">
    <property type="protein sequence ID" value="KAK4498003.1"/>
    <property type="molecule type" value="Genomic_DNA"/>
</dbReference>
<evidence type="ECO:0000259" key="8">
    <source>
        <dbReference type="Pfam" id="PF01494"/>
    </source>
</evidence>
<keyword evidence="3" id="KW-0274">FAD</keyword>
<sequence length="360" mass="39701">MHIIIVGAGLSGLAAACRLTQLGHKVTVFERRATLSTTGGHIMVRSNVSKIVKQWGLGDDIEAISDVSLSGIYRRAEDGEVLHERLPAKYTEHPDWGTVRDRLLRVFYERAVANQADVSFGVAVTKVQEDEVKAFVKFDSGETVEADLVLATDGALSRLRQFILPDDIAAQARVASMTFHQVAVSEDELLEHPSTKHLTNDANLTVWFGQGSYAVGRYSTKLGRFGGIFAVPSGNEENPKLWEEGFSQTLEDIEVLTILLQQYNDLEYVTNIWEKVRIPRTARVKAFARTNHENYQLGGAQMVKQNANKNDSSTNEPANGQSAAVKPDRDAEFNSPAFNAWLYAYDAAEEVAKATTGLAK</sequence>
<evidence type="ECO:0000256" key="4">
    <source>
        <dbReference type="ARBA" id="ARBA00023002"/>
    </source>
</evidence>
<gene>
    <name evidence="9" type="ORF">PRZ48_010659</name>
</gene>
<evidence type="ECO:0000256" key="2">
    <source>
        <dbReference type="ARBA" id="ARBA00022630"/>
    </source>
</evidence>